<dbReference type="SUPFAM" id="SSF55874">
    <property type="entry name" value="ATPase domain of HSP90 chaperone/DNA topoisomerase II/histidine kinase"/>
    <property type="match status" value="1"/>
</dbReference>
<dbReference type="Pfam" id="PF06580">
    <property type="entry name" value="His_kinase"/>
    <property type="match status" value="1"/>
</dbReference>
<feature type="domain" description="HAMP" evidence="14">
    <location>
        <begin position="336"/>
        <end position="388"/>
    </location>
</feature>
<reference evidence="15" key="1">
    <citation type="submission" date="2021-03" db="EMBL/GenBank/DDBJ databases">
        <title>Antimicrobial resistance genes in bacteria isolated from Japanese honey, and their potential for conferring macrolide and lincosamide resistance in the American foulbrood pathogen Paenibacillus larvae.</title>
        <authorList>
            <person name="Okamoto M."/>
            <person name="Kumagai M."/>
            <person name="Kanamori H."/>
            <person name="Takamatsu D."/>
        </authorList>
    </citation>
    <scope>NUCLEOTIDE SEQUENCE</scope>
    <source>
        <strain evidence="15">J41TS4</strain>
    </source>
</reference>
<feature type="transmembrane region" description="Helical" evidence="12">
    <location>
        <begin position="316"/>
        <end position="339"/>
    </location>
</feature>
<evidence type="ECO:0000256" key="2">
    <source>
        <dbReference type="ARBA" id="ARBA00004651"/>
    </source>
</evidence>
<dbReference type="GO" id="GO:0000155">
    <property type="term" value="F:phosphorelay sensor kinase activity"/>
    <property type="evidence" value="ECO:0007669"/>
    <property type="project" value="InterPro"/>
</dbReference>
<evidence type="ECO:0000256" key="8">
    <source>
        <dbReference type="ARBA" id="ARBA00022777"/>
    </source>
</evidence>
<evidence type="ECO:0000259" key="13">
    <source>
        <dbReference type="PROSITE" id="PS50109"/>
    </source>
</evidence>
<gene>
    <name evidence="15" type="ORF">J41TS4_10000</name>
</gene>
<keyword evidence="12" id="KW-1133">Transmembrane helix</keyword>
<sequence length="611" mass="71162">MHIRYIYRNYFKNNLFMKIILFFSVITIVTIITFSYLMFKVMSESAVQRQLDIQKGAVERVSNYFSGKYDSIQSTVREVYRDDVLAVNMSYFLEHPYQDYVNYRLERFYTDNGISSSDMVTFFRGKVDDDPDIRSLMLYSVDQYQLYVFYNYMQQFKIIPTNLARSYIPEVMYQQEGPGVGPSNIWVSRAIETTNTSTYSVRFPVNNTLTLKNIGQLVVYYDTDKVWNSLALYKEDLKGSILVLSQDGSVLFDSTGFYQGKKYPYFEELNTVYDNDELGDDLIATKITHSQGGFTVLSTVPKKELAKTYQGLRNTILLISSVCILFAILIPALFISNFAKRMYNIIRFTRKVRDGDFTTRIADTRDDELGQISKSFNDMLEELNEYIDRVFKAEIKQQQTELVALQARINPHFLYNTLEVIRMRAVSQGAKDVAEMIYSLSVLFKSLVQQKRVYTLKDELEACRLYLELFRIRYKDRFEYEIQAAPELYGQSVVKLSLQPIVENYIVHGIRTDRYDNRLTIQVQEDGDILTVVVQDNGKGIEPDQLAEIREELEREEETGRMFGLRSVHSRLRFLYGPEYGIEIESSPESGTVVIVRYPVREEMEAEAQDV</sequence>
<dbReference type="SMART" id="SM00304">
    <property type="entry name" value="HAMP"/>
    <property type="match status" value="1"/>
</dbReference>
<dbReference type="SUPFAM" id="SSF158472">
    <property type="entry name" value="HAMP domain-like"/>
    <property type="match status" value="1"/>
</dbReference>
<dbReference type="PROSITE" id="PS50885">
    <property type="entry name" value="HAMP"/>
    <property type="match status" value="1"/>
</dbReference>
<keyword evidence="8 15" id="KW-0418">Kinase</keyword>
<keyword evidence="10" id="KW-0902">Two-component regulatory system</keyword>
<comment type="catalytic activity">
    <reaction evidence="1">
        <text>ATP + protein L-histidine = ADP + protein N-phospho-L-histidine.</text>
        <dbReference type="EC" id="2.7.13.3"/>
    </reaction>
</comment>
<dbReference type="Gene3D" id="6.10.340.10">
    <property type="match status" value="1"/>
</dbReference>
<keyword evidence="4" id="KW-1003">Cell membrane</keyword>
<keyword evidence="12" id="KW-0812">Transmembrane</keyword>
<feature type="transmembrane region" description="Helical" evidence="12">
    <location>
        <begin position="20"/>
        <end position="39"/>
    </location>
</feature>
<accession>A0A919Y305</accession>
<evidence type="ECO:0000256" key="7">
    <source>
        <dbReference type="ARBA" id="ARBA00022741"/>
    </source>
</evidence>
<comment type="caution">
    <text evidence="15">The sequence shown here is derived from an EMBL/GenBank/DDBJ whole genome shotgun (WGS) entry which is preliminary data.</text>
</comment>
<dbReference type="InterPro" id="IPR050640">
    <property type="entry name" value="Bact_2-comp_sensor_kinase"/>
</dbReference>
<evidence type="ECO:0000259" key="14">
    <source>
        <dbReference type="PROSITE" id="PS50885"/>
    </source>
</evidence>
<proteinExistence type="predicted"/>
<evidence type="ECO:0000256" key="10">
    <source>
        <dbReference type="ARBA" id="ARBA00023012"/>
    </source>
</evidence>
<keyword evidence="6" id="KW-0808">Transferase</keyword>
<keyword evidence="5" id="KW-0597">Phosphoprotein</keyword>
<feature type="domain" description="Histidine kinase" evidence="13">
    <location>
        <begin position="498"/>
        <end position="602"/>
    </location>
</feature>
<dbReference type="GO" id="GO:0005886">
    <property type="term" value="C:plasma membrane"/>
    <property type="evidence" value="ECO:0007669"/>
    <property type="project" value="UniProtKB-SubCell"/>
</dbReference>
<evidence type="ECO:0000313" key="16">
    <source>
        <dbReference type="Proteomes" id="UP000678895"/>
    </source>
</evidence>
<dbReference type="EMBL" id="BORS01000003">
    <property type="protein sequence ID" value="GIO41242.1"/>
    <property type="molecule type" value="Genomic_DNA"/>
</dbReference>
<evidence type="ECO:0000256" key="1">
    <source>
        <dbReference type="ARBA" id="ARBA00000085"/>
    </source>
</evidence>
<keyword evidence="11 12" id="KW-0472">Membrane</keyword>
<dbReference type="RefSeq" id="WP_301625369.1">
    <property type="nucleotide sequence ID" value="NZ_BORS01000003.1"/>
</dbReference>
<dbReference type="AlphaFoldDB" id="A0A919Y305"/>
<evidence type="ECO:0000256" key="4">
    <source>
        <dbReference type="ARBA" id="ARBA00022475"/>
    </source>
</evidence>
<dbReference type="Proteomes" id="UP000678895">
    <property type="component" value="Unassembled WGS sequence"/>
</dbReference>
<keyword evidence="9" id="KW-0067">ATP-binding</keyword>
<name>A0A919Y305_9BACL</name>
<organism evidence="15 16">
    <name type="scientific">Paenibacillus apis</name>
    <dbReference type="NCBI Taxonomy" id="1792174"/>
    <lineage>
        <taxon>Bacteria</taxon>
        <taxon>Bacillati</taxon>
        <taxon>Bacillota</taxon>
        <taxon>Bacilli</taxon>
        <taxon>Bacillales</taxon>
        <taxon>Paenibacillaceae</taxon>
        <taxon>Paenibacillus</taxon>
    </lineage>
</organism>
<dbReference type="InterPro" id="IPR036890">
    <property type="entry name" value="HATPase_C_sf"/>
</dbReference>
<evidence type="ECO:0000313" key="15">
    <source>
        <dbReference type="EMBL" id="GIO41242.1"/>
    </source>
</evidence>
<dbReference type="InterPro" id="IPR003594">
    <property type="entry name" value="HATPase_dom"/>
</dbReference>
<dbReference type="CDD" id="cd06225">
    <property type="entry name" value="HAMP"/>
    <property type="match status" value="1"/>
</dbReference>
<dbReference type="PROSITE" id="PS50109">
    <property type="entry name" value="HIS_KIN"/>
    <property type="match status" value="1"/>
</dbReference>
<dbReference type="PANTHER" id="PTHR34220:SF7">
    <property type="entry name" value="SENSOR HISTIDINE KINASE YPDA"/>
    <property type="match status" value="1"/>
</dbReference>
<dbReference type="GO" id="GO:0005524">
    <property type="term" value="F:ATP binding"/>
    <property type="evidence" value="ECO:0007669"/>
    <property type="project" value="UniProtKB-KW"/>
</dbReference>
<dbReference type="InterPro" id="IPR005467">
    <property type="entry name" value="His_kinase_dom"/>
</dbReference>
<evidence type="ECO:0000256" key="6">
    <source>
        <dbReference type="ARBA" id="ARBA00022679"/>
    </source>
</evidence>
<comment type="subcellular location">
    <subcellularLocation>
        <location evidence="2">Cell membrane</location>
        <topology evidence="2">Multi-pass membrane protein</topology>
    </subcellularLocation>
</comment>
<evidence type="ECO:0000256" key="11">
    <source>
        <dbReference type="ARBA" id="ARBA00023136"/>
    </source>
</evidence>
<evidence type="ECO:0000256" key="3">
    <source>
        <dbReference type="ARBA" id="ARBA00012438"/>
    </source>
</evidence>
<dbReference type="InterPro" id="IPR003660">
    <property type="entry name" value="HAMP_dom"/>
</dbReference>
<protein>
    <recommendedName>
        <fullName evidence="3">histidine kinase</fullName>
        <ecNumber evidence="3">2.7.13.3</ecNumber>
    </recommendedName>
</protein>
<evidence type="ECO:0000256" key="9">
    <source>
        <dbReference type="ARBA" id="ARBA00022840"/>
    </source>
</evidence>
<keyword evidence="7" id="KW-0547">Nucleotide-binding</keyword>
<dbReference type="Gene3D" id="3.30.565.10">
    <property type="entry name" value="Histidine kinase-like ATPase, C-terminal domain"/>
    <property type="match status" value="1"/>
</dbReference>
<keyword evidence="16" id="KW-1185">Reference proteome</keyword>
<dbReference type="EC" id="2.7.13.3" evidence="3"/>
<dbReference type="InterPro" id="IPR010559">
    <property type="entry name" value="Sig_transdc_His_kin_internal"/>
</dbReference>
<evidence type="ECO:0000256" key="5">
    <source>
        <dbReference type="ARBA" id="ARBA00022553"/>
    </source>
</evidence>
<dbReference type="Pfam" id="PF02518">
    <property type="entry name" value="HATPase_c"/>
    <property type="match status" value="1"/>
</dbReference>
<evidence type="ECO:0000256" key="12">
    <source>
        <dbReference type="SAM" id="Phobius"/>
    </source>
</evidence>
<dbReference type="Pfam" id="PF00672">
    <property type="entry name" value="HAMP"/>
    <property type="match status" value="1"/>
</dbReference>
<dbReference type="PANTHER" id="PTHR34220">
    <property type="entry name" value="SENSOR HISTIDINE KINASE YPDA"/>
    <property type="match status" value="1"/>
</dbReference>